<accession>A0A8J2STM0</accession>
<feature type="region of interest" description="Disordered" evidence="1">
    <location>
        <begin position="122"/>
        <end position="184"/>
    </location>
</feature>
<name>A0A8J2STM0_9STRA</name>
<feature type="compositionally biased region" description="Basic and acidic residues" evidence="1">
    <location>
        <begin position="155"/>
        <end position="184"/>
    </location>
</feature>
<gene>
    <name evidence="2" type="ORF">PECAL_5P06070</name>
</gene>
<dbReference type="Proteomes" id="UP000789595">
    <property type="component" value="Unassembled WGS sequence"/>
</dbReference>
<evidence type="ECO:0000256" key="1">
    <source>
        <dbReference type="SAM" id="MobiDB-lite"/>
    </source>
</evidence>
<comment type="caution">
    <text evidence="2">The sequence shown here is derived from an EMBL/GenBank/DDBJ whole genome shotgun (WGS) entry which is preliminary data.</text>
</comment>
<reference evidence="2" key="1">
    <citation type="submission" date="2021-11" db="EMBL/GenBank/DDBJ databases">
        <authorList>
            <consortium name="Genoscope - CEA"/>
            <person name="William W."/>
        </authorList>
    </citation>
    <scope>NUCLEOTIDE SEQUENCE</scope>
</reference>
<dbReference type="EMBL" id="CAKKNE010000005">
    <property type="protein sequence ID" value="CAH0376053.1"/>
    <property type="molecule type" value="Genomic_DNA"/>
</dbReference>
<feature type="non-terminal residue" evidence="2">
    <location>
        <position position="1"/>
    </location>
</feature>
<protein>
    <submittedName>
        <fullName evidence="2">Uncharacterized protein</fullName>
    </submittedName>
</protein>
<dbReference type="AlphaFoldDB" id="A0A8J2STM0"/>
<evidence type="ECO:0000313" key="2">
    <source>
        <dbReference type="EMBL" id="CAH0376053.1"/>
    </source>
</evidence>
<keyword evidence="3" id="KW-1185">Reference proteome</keyword>
<proteinExistence type="predicted"/>
<evidence type="ECO:0000313" key="3">
    <source>
        <dbReference type="Proteomes" id="UP000789595"/>
    </source>
</evidence>
<organism evidence="2 3">
    <name type="scientific">Pelagomonas calceolata</name>
    <dbReference type="NCBI Taxonomy" id="35677"/>
    <lineage>
        <taxon>Eukaryota</taxon>
        <taxon>Sar</taxon>
        <taxon>Stramenopiles</taxon>
        <taxon>Ochrophyta</taxon>
        <taxon>Pelagophyceae</taxon>
        <taxon>Pelagomonadales</taxon>
        <taxon>Pelagomonadaceae</taxon>
        <taxon>Pelagomonas</taxon>
    </lineage>
</organism>
<sequence length="220" mass="23841">VWTRAQGACERRKCPQLRAHATLALRVACAVGTRSEAQESAVLQGGGRRTALRRVVLTAVMQPCRSARGARRRPRGRHGSAPHRCSLLGALLAGCASALDATPRRAVIARLAASAVATSAAPALAADPRWPDDPSGRPAPPRSWTAAASDAVSDAARDAARRQRDSKRESALRELADQERFQDDRMRRCREEVSDAWQDCFFLGTTPSSRGQQRRGPATW</sequence>